<organism evidence="3 4">
    <name type="scientific">Candidatus Ruthenibacterium avium</name>
    <dbReference type="NCBI Taxonomy" id="2838751"/>
    <lineage>
        <taxon>Bacteria</taxon>
        <taxon>Bacillati</taxon>
        <taxon>Bacillota</taxon>
        <taxon>Clostridia</taxon>
        <taxon>Eubacteriales</taxon>
        <taxon>Oscillospiraceae</taxon>
        <taxon>Ruthenibacterium</taxon>
    </lineage>
</organism>
<evidence type="ECO:0000256" key="2">
    <source>
        <dbReference type="SAM" id="SignalP"/>
    </source>
</evidence>
<accession>A0A9D2S193</accession>
<evidence type="ECO:0000256" key="1">
    <source>
        <dbReference type="SAM" id="MobiDB-lite"/>
    </source>
</evidence>
<feature type="region of interest" description="Disordered" evidence="1">
    <location>
        <begin position="34"/>
        <end position="61"/>
    </location>
</feature>
<reference evidence="3" key="2">
    <citation type="submission" date="2021-04" db="EMBL/GenBank/DDBJ databases">
        <authorList>
            <person name="Gilroy R."/>
        </authorList>
    </citation>
    <scope>NUCLEOTIDE SEQUENCE</scope>
    <source>
        <strain evidence="3">ChiBcec8-14828</strain>
    </source>
</reference>
<protein>
    <submittedName>
        <fullName evidence="3">Uncharacterized protein</fullName>
    </submittedName>
</protein>
<dbReference type="Proteomes" id="UP000824209">
    <property type="component" value="Unassembled WGS sequence"/>
</dbReference>
<name>A0A9D2S193_9FIRM</name>
<evidence type="ECO:0000313" key="3">
    <source>
        <dbReference type="EMBL" id="HJB39574.1"/>
    </source>
</evidence>
<evidence type="ECO:0000313" key="4">
    <source>
        <dbReference type="Proteomes" id="UP000824209"/>
    </source>
</evidence>
<keyword evidence="2" id="KW-0732">Signal</keyword>
<comment type="caution">
    <text evidence="3">The sequence shown here is derived from an EMBL/GenBank/DDBJ whole genome shotgun (WGS) entry which is preliminary data.</text>
</comment>
<proteinExistence type="predicted"/>
<dbReference type="EMBL" id="DWYA01000041">
    <property type="protein sequence ID" value="HJB39574.1"/>
    <property type="molecule type" value="Genomic_DNA"/>
</dbReference>
<dbReference type="AlphaFoldDB" id="A0A9D2S193"/>
<feature type="chain" id="PRO_5038372810" evidence="2">
    <location>
        <begin position="20"/>
        <end position="61"/>
    </location>
</feature>
<feature type="compositionally biased region" description="Polar residues" evidence="1">
    <location>
        <begin position="34"/>
        <end position="52"/>
    </location>
</feature>
<feature type="signal peptide" evidence="2">
    <location>
        <begin position="1"/>
        <end position="19"/>
    </location>
</feature>
<gene>
    <name evidence="3" type="ORF">H9943_04175</name>
</gene>
<sequence length="61" mass="6240">MKHIFTALCCAVLAAGVFAAPCFNAAYGSPLTAASVQEASETPEDSGSQSTYIFPPNNEAA</sequence>
<reference evidence="3" key="1">
    <citation type="journal article" date="2021" name="PeerJ">
        <title>Extensive microbial diversity within the chicken gut microbiome revealed by metagenomics and culture.</title>
        <authorList>
            <person name="Gilroy R."/>
            <person name="Ravi A."/>
            <person name="Getino M."/>
            <person name="Pursley I."/>
            <person name="Horton D.L."/>
            <person name="Alikhan N.F."/>
            <person name="Baker D."/>
            <person name="Gharbi K."/>
            <person name="Hall N."/>
            <person name="Watson M."/>
            <person name="Adriaenssens E.M."/>
            <person name="Foster-Nyarko E."/>
            <person name="Jarju S."/>
            <person name="Secka A."/>
            <person name="Antonio M."/>
            <person name="Oren A."/>
            <person name="Chaudhuri R.R."/>
            <person name="La Ragione R."/>
            <person name="Hildebrand F."/>
            <person name="Pallen M.J."/>
        </authorList>
    </citation>
    <scope>NUCLEOTIDE SEQUENCE</scope>
    <source>
        <strain evidence="3">ChiBcec8-14828</strain>
    </source>
</reference>